<name>A0AAD3TB29_NEPGR</name>
<dbReference type="AlphaFoldDB" id="A0AAD3TB29"/>
<reference evidence="1" key="1">
    <citation type="submission" date="2023-05" db="EMBL/GenBank/DDBJ databases">
        <title>Nepenthes gracilis genome sequencing.</title>
        <authorList>
            <person name="Fukushima K."/>
        </authorList>
    </citation>
    <scope>NUCLEOTIDE SEQUENCE</scope>
    <source>
        <strain evidence="1">SING2019-196</strain>
    </source>
</reference>
<proteinExistence type="predicted"/>
<comment type="caution">
    <text evidence="1">The sequence shown here is derived from an EMBL/GenBank/DDBJ whole genome shotgun (WGS) entry which is preliminary data.</text>
</comment>
<gene>
    <name evidence="1" type="ORF">Nepgr_027259</name>
</gene>
<protein>
    <submittedName>
        <fullName evidence="1">Uncharacterized protein</fullName>
    </submittedName>
</protein>
<dbReference type="Proteomes" id="UP001279734">
    <property type="component" value="Unassembled WGS sequence"/>
</dbReference>
<dbReference type="EMBL" id="BSYO01000029">
    <property type="protein sequence ID" value="GMH25416.1"/>
    <property type="molecule type" value="Genomic_DNA"/>
</dbReference>
<keyword evidence="2" id="KW-1185">Reference proteome</keyword>
<accession>A0AAD3TB29</accession>
<evidence type="ECO:0000313" key="1">
    <source>
        <dbReference type="EMBL" id="GMH25416.1"/>
    </source>
</evidence>
<evidence type="ECO:0000313" key="2">
    <source>
        <dbReference type="Proteomes" id="UP001279734"/>
    </source>
</evidence>
<organism evidence="1 2">
    <name type="scientific">Nepenthes gracilis</name>
    <name type="common">Slender pitcher plant</name>
    <dbReference type="NCBI Taxonomy" id="150966"/>
    <lineage>
        <taxon>Eukaryota</taxon>
        <taxon>Viridiplantae</taxon>
        <taxon>Streptophyta</taxon>
        <taxon>Embryophyta</taxon>
        <taxon>Tracheophyta</taxon>
        <taxon>Spermatophyta</taxon>
        <taxon>Magnoliopsida</taxon>
        <taxon>eudicotyledons</taxon>
        <taxon>Gunneridae</taxon>
        <taxon>Pentapetalae</taxon>
        <taxon>Caryophyllales</taxon>
        <taxon>Nepenthaceae</taxon>
        <taxon>Nepenthes</taxon>
    </lineage>
</organism>
<sequence length="79" mass="8279">MPVQQDAIPKNLTLGGTLDGSGALLSMDVHDVEKSLYLTLGHAVTSGFEQEATAANHNVPLEMALHADLATEGHVVSNE</sequence>